<dbReference type="AlphaFoldDB" id="A0A512BF63"/>
<organism evidence="3 4">
    <name type="scientific">Segetibacter aerophilus</name>
    <dbReference type="NCBI Taxonomy" id="670293"/>
    <lineage>
        <taxon>Bacteria</taxon>
        <taxon>Pseudomonadati</taxon>
        <taxon>Bacteroidota</taxon>
        <taxon>Chitinophagia</taxon>
        <taxon>Chitinophagales</taxon>
        <taxon>Chitinophagaceae</taxon>
        <taxon>Segetibacter</taxon>
    </lineage>
</organism>
<proteinExistence type="predicted"/>
<keyword evidence="4" id="KW-1185">Reference proteome</keyword>
<name>A0A512BF63_9BACT</name>
<dbReference type="Proteomes" id="UP000321513">
    <property type="component" value="Unassembled WGS sequence"/>
</dbReference>
<sequence>MGGFTTLLQNQERGKDDEQKRRDKEIRDLHIEIDSLKIKPWMVWLSIALSIIAIIISAVALSK</sequence>
<evidence type="ECO:0000256" key="1">
    <source>
        <dbReference type="SAM" id="MobiDB-lite"/>
    </source>
</evidence>
<feature type="transmembrane region" description="Helical" evidence="2">
    <location>
        <begin position="41"/>
        <end position="61"/>
    </location>
</feature>
<comment type="caution">
    <text evidence="3">The sequence shown here is derived from an EMBL/GenBank/DDBJ whole genome shotgun (WGS) entry which is preliminary data.</text>
</comment>
<keyword evidence="2" id="KW-1133">Transmembrane helix</keyword>
<protein>
    <submittedName>
        <fullName evidence="3">Uncharacterized protein</fullName>
    </submittedName>
</protein>
<dbReference type="EMBL" id="BJYT01000011">
    <property type="protein sequence ID" value="GEO10477.1"/>
    <property type="molecule type" value="Genomic_DNA"/>
</dbReference>
<accession>A0A512BF63</accession>
<feature type="region of interest" description="Disordered" evidence="1">
    <location>
        <begin position="1"/>
        <end position="22"/>
    </location>
</feature>
<evidence type="ECO:0000313" key="4">
    <source>
        <dbReference type="Proteomes" id="UP000321513"/>
    </source>
</evidence>
<feature type="compositionally biased region" description="Basic and acidic residues" evidence="1">
    <location>
        <begin position="12"/>
        <end position="22"/>
    </location>
</feature>
<keyword evidence="2" id="KW-0812">Transmembrane</keyword>
<evidence type="ECO:0000256" key="2">
    <source>
        <dbReference type="SAM" id="Phobius"/>
    </source>
</evidence>
<feature type="compositionally biased region" description="Polar residues" evidence="1">
    <location>
        <begin position="1"/>
        <end position="11"/>
    </location>
</feature>
<evidence type="ECO:0000313" key="3">
    <source>
        <dbReference type="EMBL" id="GEO10477.1"/>
    </source>
</evidence>
<gene>
    <name evidence="3" type="ORF">SAE01_29730</name>
</gene>
<reference evidence="3 4" key="1">
    <citation type="submission" date="2019-07" db="EMBL/GenBank/DDBJ databases">
        <title>Whole genome shotgun sequence of Segetibacter aerophilus NBRC 106135.</title>
        <authorList>
            <person name="Hosoyama A."/>
            <person name="Uohara A."/>
            <person name="Ohji S."/>
            <person name="Ichikawa N."/>
        </authorList>
    </citation>
    <scope>NUCLEOTIDE SEQUENCE [LARGE SCALE GENOMIC DNA]</scope>
    <source>
        <strain evidence="3 4">NBRC 106135</strain>
    </source>
</reference>
<keyword evidence="2" id="KW-0472">Membrane</keyword>